<dbReference type="RefSeq" id="WP_304275882.1">
    <property type="nucleotide sequence ID" value="NZ_QFQZ01000015.1"/>
</dbReference>
<protein>
    <recommendedName>
        <fullName evidence="3">Benenodin family lasso peptide</fullName>
    </recommendedName>
</protein>
<dbReference type="Proteomes" id="UP000249393">
    <property type="component" value="Unassembled WGS sequence"/>
</dbReference>
<proteinExistence type="predicted"/>
<dbReference type="InterPro" id="IPR049805">
    <property type="entry name" value="Lasso_benenodin"/>
</dbReference>
<dbReference type="AlphaFoldDB" id="A0A2W5X427"/>
<gene>
    <name evidence="1" type="ORF">DI526_06920</name>
</gene>
<dbReference type="EMBL" id="QFQZ01000015">
    <property type="protein sequence ID" value="PZR35484.1"/>
    <property type="molecule type" value="Genomic_DNA"/>
</dbReference>
<sequence>MERIEDHIEDALIDLGAVSVQTKGLPGDYTEVIGENDRPLGLADD</sequence>
<organism evidence="1 2">
    <name type="scientific">Caulobacter segnis</name>
    <dbReference type="NCBI Taxonomy" id="88688"/>
    <lineage>
        <taxon>Bacteria</taxon>
        <taxon>Pseudomonadati</taxon>
        <taxon>Pseudomonadota</taxon>
        <taxon>Alphaproteobacteria</taxon>
        <taxon>Caulobacterales</taxon>
        <taxon>Caulobacteraceae</taxon>
        <taxon>Caulobacter</taxon>
    </lineage>
</organism>
<evidence type="ECO:0008006" key="3">
    <source>
        <dbReference type="Google" id="ProtNLM"/>
    </source>
</evidence>
<evidence type="ECO:0000313" key="1">
    <source>
        <dbReference type="EMBL" id="PZR35484.1"/>
    </source>
</evidence>
<comment type="caution">
    <text evidence="1">The sequence shown here is derived from an EMBL/GenBank/DDBJ whole genome shotgun (WGS) entry which is preliminary data.</text>
</comment>
<reference evidence="1 2" key="1">
    <citation type="submission" date="2017-08" db="EMBL/GenBank/DDBJ databases">
        <title>Infants hospitalized years apart are colonized by the same room-sourced microbial strains.</title>
        <authorList>
            <person name="Brooks B."/>
            <person name="Olm M.R."/>
            <person name="Firek B.A."/>
            <person name="Baker R."/>
            <person name="Thomas B.C."/>
            <person name="Morowitz M.J."/>
            <person name="Banfield J.F."/>
        </authorList>
    </citation>
    <scope>NUCLEOTIDE SEQUENCE [LARGE SCALE GENOMIC DNA]</scope>
    <source>
        <strain evidence="1">S2_003_000_R2_4</strain>
    </source>
</reference>
<dbReference type="NCBIfam" id="NF033522">
    <property type="entry name" value="lasso_benenodin"/>
    <property type="match status" value="1"/>
</dbReference>
<evidence type="ECO:0000313" key="2">
    <source>
        <dbReference type="Proteomes" id="UP000249393"/>
    </source>
</evidence>
<name>A0A2W5X427_9CAUL</name>
<dbReference type="Pfam" id="PF24178">
    <property type="entry name" value="Subterisin"/>
    <property type="match status" value="1"/>
</dbReference>
<accession>A0A2W5X427</accession>